<dbReference type="Proteomes" id="UP001472677">
    <property type="component" value="Unassembled WGS sequence"/>
</dbReference>
<protein>
    <submittedName>
        <fullName evidence="1">Uncharacterized protein</fullName>
    </submittedName>
</protein>
<sequence length="132" mass="15241">MQPTVQLCMSKLTTWEISTEIRITLIRIPITQVSANIRIFHGTTKAELMQAVRIGSKTRMHHQVSKLICLGILSPKAMPQYPVAIQWKLQCNSLSLQPRPCYKNILHQLSIMGICYKLKEHYFKATVHHYEP</sequence>
<comment type="caution">
    <text evidence="1">The sequence shown here is derived from an EMBL/GenBank/DDBJ whole genome shotgun (WGS) entry which is preliminary data.</text>
</comment>
<accession>A0ABR2DUS0</accession>
<name>A0ABR2DUS0_9ROSI</name>
<evidence type="ECO:0000313" key="2">
    <source>
        <dbReference type="Proteomes" id="UP001472677"/>
    </source>
</evidence>
<reference evidence="1 2" key="1">
    <citation type="journal article" date="2024" name="G3 (Bethesda)">
        <title>Genome assembly of Hibiscus sabdariffa L. provides insights into metabolisms of medicinal natural products.</title>
        <authorList>
            <person name="Kim T."/>
        </authorList>
    </citation>
    <scope>NUCLEOTIDE SEQUENCE [LARGE SCALE GENOMIC DNA]</scope>
    <source>
        <strain evidence="1">TK-2024</strain>
        <tissue evidence="1">Old leaves</tissue>
    </source>
</reference>
<keyword evidence="2" id="KW-1185">Reference proteome</keyword>
<gene>
    <name evidence="1" type="ORF">V6N12_027412</name>
</gene>
<dbReference type="EMBL" id="JBBPBM010000023">
    <property type="protein sequence ID" value="KAK8546636.1"/>
    <property type="molecule type" value="Genomic_DNA"/>
</dbReference>
<evidence type="ECO:0000313" key="1">
    <source>
        <dbReference type="EMBL" id="KAK8546636.1"/>
    </source>
</evidence>
<organism evidence="1 2">
    <name type="scientific">Hibiscus sabdariffa</name>
    <name type="common">roselle</name>
    <dbReference type="NCBI Taxonomy" id="183260"/>
    <lineage>
        <taxon>Eukaryota</taxon>
        <taxon>Viridiplantae</taxon>
        <taxon>Streptophyta</taxon>
        <taxon>Embryophyta</taxon>
        <taxon>Tracheophyta</taxon>
        <taxon>Spermatophyta</taxon>
        <taxon>Magnoliopsida</taxon>
        <taxon>eudicotyledons</taxon>
        <taxon>Gunneridae</taxon>
        <taxon>Pentapetalae</taxon>
        <taxon>rosids</taxon>
        <taxon>malvids</taxon>
        <taxon>Malvales</taxon>
        <taxon>Malvaceae</taxon>
        <taxon>Malvoideae</taxon>
        <taxon>Hibiscus</taxon>
    </lineage>
</organism>
<proteinExistence type="predicted"/>